<keyword evidence="3" id="KW-1185">Reference proteome</keyword>
<dbReference type="Gene3D" id="2.40.160.10">
    <property type="entry name" value="Porin"/>
    <property type="match status" value="1"/>
</dbReference>
<dbReference type="InterPro" id="IPR006315">
    <property type="entry name" value="OM_autotransptr_brl_dom"/>
</dbReference>
<evidence type="ECO:0000256" key="1">
    <source>
        <dbReference type="SAM" id="SignalP"/>
    </source>
</evidence>
<dbReference type="RefSeq" id="WP_386759650.1">
    <property type="nucleotide sequence ID" value="NZ_JBHRXK010000006.1"/>
</dbReference>
<dbReference type="Proteomes" id="UP001595740">
    <property type="component" value="Unassembled WGS sequence"/>
</dbReference>
<dbReference type="EMBL" id="JBHRXK010000006">
    <property type="protein sequence ID" value="MFC3551881.1"/>
    <property type="molecule type" value="Genomic_DNA"/>
</dbReference>
<accession>A0ABV7RTA2</accession>
<evidence type="ECO:0000313" key="3">
    <source>
        <dbReference type="Proteomes" id="UP001595740"/>
    </source>
</evidence>
<feature type="chain" id="PRO_5047145566" evidence="1">
    <location>
        <begin position="21"/>
        <end position="211"/>
    </location>
</feature>
<dbReference type="NCBIfam" id="TIGR01414">
    <property type="entry name" value="autotrans_barl"/>
    <property type="match status" value="1"/>
</dbReference>
<keyword evidence="1" id="KW-0732">Signal</keyword>
<gene>
    <name evidence="2" type="ORF">ACFOLC_12800</name>
</gene>
<feature type="signal peptide" evidence="1">
    <location>
        <begin position="1"/>
        <end position="20"/>
    </location>
</feature>
<proteinExistence type="predicted"/>
<evidence type="ECO:0000313" key="2">
    <source>
        <dbReference type="EMBL" id="MFC3551881.1"/>
    </source>
</evidence>
<comment type="caution">
    <text evidence="2">The sequence shown here is derived from an EMBL/GenBank/DDBJ whole genome shotgun (WGS) entry which is preliminary data.</text>
</comment>
<reference evidence="3" key="1">
    <citation type="journal article" date="2019" name="Int. J. Syst. Evol. Microbiol.">
        <title>The Global Catalogue of Microorganisms (GCM) 10K type strain sequencing project: providing services to taxonomists for standard genome sequencing and annotation.</title>
        <authorList>
            <consortium name="The Broad Institute Genomics Platform"/>
            <consortium name="The Broad Institute Genome Sequencing Center for Infectious Disease"/>
            <person name="Wu L."/>
            <person name="Ma J."/>
        </authorList>
    </citation>
    <scope>NUCLEOTIDE SEQUENCE [LARGE SCALE GENOMIC DNA]</scope>
    <source>
        <strain evidence="3">KCTC 42875</strain>
    </source>
</reference>
<sequence length="211" mass="22380">MKKEFALAALLAMAPLAASAADGLSYTYVEGGYAKLHIDEGELNNPEGDGAYIRGSFGFGGSYHVFGGYNQVSTDQRYDVFGGPLRIDIDLDQSELGLGYHQAMGERVDFLAELSYLRQGTDVTASLPGGPESKGSNSFSGGKIAVGVRGAASDNVEGWLKVGYLDGGDFDGTFTATLGGQVKFNPTWGIVGEVEFIEDETNYRVGVRASF</sequence>
<organism evidence="2 3">
    <name type="scientific">Lysobacter cavernae</name>
    <dbReference type="NCBI Taxonomy" id="1685901"/>
    <lineage>
        <taxon>Bacteria</taxon>
        <taxon>Pseudomonadati</taxon>
        <taxon>Pseudomonadota</taxon>
        <taxon>Gammaproteobacteria</taxon>
        <taxon>Lysobacterales</taxon>
        <taxon>Lysobacteraceae</taxon>
        <taxon>Lysobacter</taxon>
    </lineage>
</organism>
<dbReference type="InterPro" id="IPR023614">
    <property type="entry name" value="Porin_dom_sf"/>
</dbReference>
<protein>
    <submittedName>
        <fullName evidence="2">Autotransporter outer membrane beta-barrel domain-containing protein</fullName>
    </submittedName>
</protein>
<name>A0ABV7RTA2_9GAMM</name>